<protein>
    <recommendedName>
        <fullName evidence="4">Crinkler effector protein N-terminal domain-containing protein</fullName>
    </recommendedName>
</protein>
<comment type="subcellular location">
    <subcellularLocation>
        <location evidence="1">Host cell</location>
    </subcellularLocation>
    <subcellularLocation>
        <location evidence="2">Secreted</location>
    </subcellularLocation>
</comment>
<evidence type="ECO:0000313" key="16">
    <source>
        <dbReference type="Proteomes" id="UP000433483"/>
    </source>
</evidence>
<sequence>MVKLFCAVVGAGSVFPVDIDLSKTVGDLKKKIKEKKPNYIYFDADLLKLYLARDDGTWLNSQDKDIKALKAKRFPDRIKNLMQEHLLLEETFYLNYDGCFDDDDFAYFDADFTPKGGDIHVLVECPDEPDQFFKHKRKSISSGKL</sequence>
<dbReference type="EMBL" id="QXGF01000372">
    <property type="protein sequence ID" value="KAE8941256.1"/>
    <property type="molecule type" value="Genomic_DNA"/>
</dbReference>
<dbReference type="Proteomes" id="UP000437068">
    <property type="component" value="Unassembled WGS sequence"/>
</dbReference>
<evidence type="ECO:0000313" key="22">
    <source>
        <dbReference type="Proteomes" id="UP000476176"/>
    </source>
</evidence>
<evidence type="ECO:0000313" key="24">
    <source>
        <dbReference type="Proteomes" id="UP000488956"/>
    </source>
</evidence>
<accession>A0A6A3UBA0</accession>
<dbReference type="EMBL" id="QXFY01000325">
    <property type="protein sequence ID" value="KAE9347910.1"/>
    <property type="molecule type" value="Genomic_DNA"/>
</dbReference>
<evidence type="ECO:0000313" key="12">
    <source>
        <dbReference type="EMBL" id="KAE9243555.1"/>
    </source>
</evidence>
<feature type="domain" description="Crinkler effector protein N-terminal" evidence="4">
    <location>
        <begin position="2"/>
        <end position="124"/>
    </location>
</feature>
<dbReference type="Proteomes" id="UP000440732">
    <property type="component" value="Unassembled WGS sequence"/>
</dbReference>
<evidence type="ECO:0000313" key="18">
    <source>
        <dbReference type="Proteomes" id="UP000440367"/>
    </source>
</evidence>
<evidence type="ECO:0000313" key="19">
    <source>
        <dbReference type="Proteomes" id="UP000440732"/>
    </source>
</evidence>
<dbReference type="GO" id="GO:0043657">
    <property type="term" value="C:host cell"/>
    <property type="evidence" value="ECO:0007669"/>
    <property type="project" value="UniProtKB-SubCell"/>
</dbReference>
<evidence type="ECO:0000313" key="21">
    <source>
        <dbReference type="Proteomes" id="UP000460718"/>
    </source>
</evidence>
<dbReference type="Proteomes" id="UP000433483">
    <property type="component" value="Unassembled WGS sequence"/>
</dbReference>
<keyword evidence="3" id="KW-0964">Secreted</keyword>
<evidence type="ECO:0000313" key="23">
    <source>
        <dbReference type="Proteomes" id="UP000486351"/>
    </source>
</evidence>
<keyword evidence="16" id="KW-1185">Reference proteome</keyword>
<dbReference type="InterPro" id="IPR045379">
    <property type="entry name" value="Crinkler_N"/>
</dbReference>
<dbReference type="SUPFAM" id="SSF54236">
    <property type="entry name" value="Ubiquitin-like"/>
    <property type="match status" value="1"/>
</dbReference>
<dbReference type="EMBL" id="QXGD01000316">
    <property type="protein sequence ID" value="KAE9243555.1"/>
    <property type="molecule type" value="Genomic_DNA"/>
</dbReference>
<dbReference type="Proteomes" id="UP000429523">
    <property type="component" value="Unassembled WGS sequence"/>
</dbReference>
<dbReference type="Pfam" id="PF20147">
    <property type="entry name" value="Crinkler"/>
    <property type="match status" value="1"/>
</dbReference>
<evidence type="ECO:0000313" key="9">
    <source>
        <dbReference type="EMBL" id="KAE9147638.1"/>
    </source>
</evidence>
<name>A0A6A3UBA0_9STRA</name>
<dbReference type="EMBL" id="QXGC01000327">
    <property type="protein sequence ID" value="KAE9240409.1"/>
    <property type="molecule type" value="Genomic_DNA"/>
</dbReference>
<evidence type="ECO:0000313" key="10">
    <source>
        <dbReference type="EMBL" id="KAE9219423.1"/>
    </source>
</evidence>
<dbReference type="EMBL" id="QXGE01000329">
    <property type="protein sequence ID" value="KAE9315792.1"/>
    <property type="molecule type" value="Genomic_DNA"/>
</dbReference>
<evidence type="ECO:0000313" key="13">
    <source>
        <dbReference type="EMBL" id="KAE9315792.1"/>
    </source>
</evidence>
<dbReference type="EMBL" id="QXFW01000328">
    <property type="protein sequence ID" value="KAE9015928.1"/>
    <property type="molecule type" value="Genomic_DNA"/>
</dbReference>
<reference evidence="15 16" key="1">
    <citation type="submission" date="2018-08" db="EMBL/GenBank/DDBJ databases">
        <title>Genomic investigation of the strawberry pathogen Phytophthora fragariae indicates pathogenicity is determined by transcriptional variation in three key races.</title>
        <authorList>
            <person name="Adams T.M."/>
            <person name="Armitage A.D."/>
            <person name="Sobczyk M.K."/>
            <person name="Bates H.J."/>
            <person name="Dunwell J.M."/>
            <person name="Nellist C.F."/>
            <person name="Harrison R.J."/>
        </authorList>
    </citation>
    <scope>NUCLEOTIDE SEQUENCE [LARGE SCALE GENOMIC DNA]</scope>
    <source>
        <strain evidence="13 17">A4</strain>
        <strain evidence="12 18">BC-1</strain>
        <strain evidence="11 22">BC-23</strain>
        <strain evidence="10 16">NOV-27</strain>
        <strain evidence="9 19">NOV-5</strain>
        <strain evidence="8 20">NOV-71</strain>
        <strain evidence="14 23">NOV-77</strain>
        <strain evidence="5 15">NOV-9</strain>
        <strain evidence="7 24">ONT-3</strain>
        <strain evidence="6 21">SCRP245</strain>
    </source>
</reference>
<evidence type="ECO:0000313" key="7">
    <source>
        <dbReference type="EMBL" id="KAE9119561.1"/>
    </source>
</evidence>
<dbReference type="Proteomes" id="UP000486351">
    <property type="component" value="Unassembled WGS sequence"/>
</dbReference>
<evidence type="ECO:0000313" key="20">
    <source>
        <dbReference type="Proteomes" id="UP000441208"/>
    </source>
</evidence>
<dbReference type="Proteomes" id="UP000476176">
    <property type="component" value="Unassembled WGS sequence"/>
</dbReference>
<dbReference type="GO" id="GO:0005576">
    <property type="term" value="C:extracellular region"/>
    <property type="evidence" value="ECO:0007669"/>
    <property type="project" value="UniProtKB-SubCell"/>
</dbReference>
<dbReference type="EMBL" id="QXFZ01000328">
    <property type="protein sequence ID" value="KAE9120863.1"/>
    <property type="molecule type" value="Genomic_DNA"/>
</dbReference>
<gene>
    <name evidence="13" type="ORF">PF001_g7616</name>
    <name evidence="12" type="ORF">PF002_g8203</name>
    <name evidence="11" type="ORF">PF004_g7518</name>
    <name evidence="10" type="ORF">PF005_g7879</name>
    <name evidence="9" type="ORF">PF006_g7695</name>
    <name evidence="8" type="ORF">PF007_g8013</name>
    <name evidence="14" type="ORF">PF008_g7608</name>
    <name evidence="5" type="ORF">PF009_g8953</name>
    <name evidence="7" type="ORF">PF010_g7825</name>
    <name evidence="6" type="ORF">PF011_g7394</name>
</gene>
<organism evidence="9 19">
    <name type="scientific">Phytophthora fragariae</name>
    <dbReference type="NCBI Taxonomy" id="53985"/>
    <lineage>
        <taxon>Eukaryota</taxon>
        <taxon>Sar</taxon>
        <taxon>Stramenopiles</taxon>
        <taxon>Oomycota</taxon>
        <taxon>Peronosporomycetes</taxon>
        <taxon>Peronosporales</taxon>
        <taxon>Peronosporaceae</taxon>
        <taxon>Phytophthora</taxon>
    </lineage>
</organism>
<evidence type="ECO:0000256" key="1">
    <source>
        <dbReference type="ARBA" id="ARBA00004340"/>
    </source>
</evidence>
<comment type="caution">
    <text evidence="9">The sequence shown here is derived from an EMBL/GenBank/DDBJ whole genome shotgun (WGS) entry which is preliminary data.</text>
</comment>
<proteinExistence type="predicted"/>
<evidence type="ECO:0000313" key="5">
    <source>
        <dbReference type="EMBL" id="KAE8941256.1"/>
    </source>
</evidence>
<dbReference type="InterPro" id="IPR029071">
    <property type="entry name" value="Ubiquitin-like_domsf"/>
</dbReference>
<dbReference type="Proteomes" id="UP000488956">
    <property type="component" value="Unassembled WGS sequence"/>
</dbReference>
<dbReference type="EMBL" id="QXFX01000341">
    <property type="protein sequence ID" value="KAE9119561.1"/>
    <property type="molecule type" value="Genomic_DNA"/>
</dbReference>
<evidence type="ECO:0000313" key="6">
    <source>
        <dbReference type="EMBL" id="KAE9015928.1"/>
    </source>
</evidence>
<dbReference type="EMBL" id="QXGB01000324">
    <property type="protein sequence ID" value="KAE9219423.1"/>
    <property type="molecule type" value="Genomic_DNA"/>
</dbReference>
<dbReference type="Proteomes" id="UP000460718">
    <property type="component" value="Unassembled WGS sequence"/>
</dbReference>
<dbReference type="Proteomes" id="UP000441208">
    <property type="component" value="Unassembled WGS sequence"/>
</dbReference>
<evidence type="ECO:0000259" key="4">
    <source>
        <dbReference type="Pfam" id="PF20147"/>
    </source>
</evidence>
<evidence type="ECO:0000256" key="2">
    <source>
        <dbReference type="ARBA" id="ARBA00004613"/>
    </source>
</evidence>
<evidence type="ECO:0000313" key="14">
    <source>
        <dbReference type="EMBL" id="KAE9347910.1"/>
    </source>
</evidence>
<evidence type="ECO:0000313" key="17">
    <source>
        <dbReference type="Proteomes" id="UP000437068"/>
    </source>
</evidence>
<dbReference type="AlphaFoldDB" id="A0A6A3UBA0"/>
<evidence type="ECO:0000313" key="15">
    <source>
        <dbReference type="Proteomes" id="UP000429523"/>
    </source>
</evidence>
<dbReference type="EMBL" id="QXGA01000336">
    <property type="protein sequence ID" value="KAE9147638.1"/>
    <property type="molecule type" value="Genomic_DNA"/>
</dbReference>
<evidence type="ECO:0000313" key="8">
    <source>
        <dbReference type="EMBL" id="KAE9120863.1"/>
    </source>
</evidence>
<evidence type="ECO:0000313" key="11">
    <source>
        <dbReference type="EMBL" id="KAE9240409.1"/>
    </source>
</evidence>
<dbReference type="OrthoDB" id="97107at2759"/>
<evidence type="ECO:0000256" key="3">
    <source>
        <dbReference type="ARBA" id="ARBA00022525"/>
    </source>
</evidence>
<dbReference type="Proteomes" id="UP000440367">
    <property type="component" value="Unassembled WGS sequence"/>
</dbReference>